<name>A0A4Q7MB95_9BACT</name>
<dbReference type="PANTHER" id="PTHR41533">
    <property type="entry name" value="L,D-TRANSPEPTIDASE HI_1667-RELATED"/>
    <property type="match status" value="1"/>
</dbReference>
<dbReference type="Pfam" id="PF20142">
    <property type="entry name" value="Scaffold"/>
    <property type="match status" value="1"/>
</dbReference>
<dbReference type="InterPro" id="IPR002477">
    <property type="entry name" value="Peptidoglycan-bd-like"/>
</dbReference>
<dbReference type="SUPFAM" id="SSF47090">
    <property type="entry name" value="PGBD-like"/>
    <property type="match status" value="1"/>
</dbReference>
<dbReference type="GO" id="GO:0016740">
    <property type="term" value="F:transferase activity"/>
    <property type="evidence" value="ECO:0007669"/>
    <property type="project" value="UniProtKB-KW"/>
</dbReference>
<sequence>MIIRFAYRYSIQLIFIFAPMNRFVRYAAVTAIIFYSCNGNKEKSPPPVAPRDTTINKTNSYSELFFDSASMEKYIVAEKLHDTLADRVRSFYNSRNYQYAWFLDGTIAEYVPTFIEMQNNYIGYSGDSSLYDPRLEGIIDSIKNNKDSFNVKSPLLMNTELRLTEQFFRFANRAWAGSNQQPKDLGWFIPRKKVDVVSLLDSLIRNKGKDVSRYEPVNRQYNLLKEYLLKYYGIEKEGGWPAITDPGKKVYKEGDSSAVITQIKRRLFASGDFEGNDTSSSFTPRLAEAVKNYQTRYGFTSDGKVNSKLVKEMNKPVGDRIRQILINMERIRWVPAEPPANYLLINIPEYRLHVYENGKYAWNMGVVVGTPAHNTVIFSGDLKYVVFSPYWNVPPGILKNEVLPGIRRDPSYLARHHMEKIGNSVRQKPGPWNSLGGVKFLFPNSYNIYLHDTPSRSLFDRDQRAFSHGCIRLHEPKRLAQYLLRDDPKWDSASIDKAMKSQKEQYVTLKQTVPVFIGYFTAWVDREGRLNFRDDVYGHDKKMAEHLFAVK</sequence>
<evidence type="ECO:0000256" key="3">
    <source>
        <dbReference type="ARBA" id="ARBA00022679"/>
    </source>
</evidence>
<evidence type="ECO:0000256" key="5">
    <source>
        <dbReference type="ARBA" id="ARBA00022984"/>
    </source>
</evidence>
<comment type="caution">
    <text evidence="10">The sequence shown here is derived from an EMBL/GenBank/DDBJ whole genome shotgun (WGS) entry which is preliminary data.</text>
</comment>
<feature type="domain" description="L,D-TPase catalytic" evidence="9">
    <location>
        <begin position="341"/>
        <end position="496"/>
    </location>
</feature>
<dbReference type="InterPro" id="IPR052905">
    <property type="entry name" value="LD-transpeptidase_YkuD-like"/>
</dbReference>
<gene>
    <name evidence="10" type="ORF">EV199_6092</name>
</gene>
<evidence type="ECO:0000259" key="9">
    <source>
        <dbReference type="PROSITE" id="PS52029"/>
    </source>
</evidence>
<dbReference type="GO" id="GO:0008360">
    <property type="term" value="P:regulation of cell shape"/>
    <property type="evidence" value="ECO:0007669"/>
    <property type="project" value="UniProtKB-UniRule"/>
</dbReference>
<feature type="active site" description="Nucleophile" evidence="7">
    <location>
        <position position="470"/>
    </location>
</feature>
<dbReference type="PROSITE" id="PS52029">
    <property type="entry name" value="LD_TPASE"/>
    <property type="match status" value="1"/>
</dbReference>
<evidence type="ECO:0000256" key="7">
    <source>
        <dbReference type="PROSITE-ProRule" id="PRU01373"/>
    </source>
</evidence>
<keyword evidence="4 7" id="KW-0133">Cell shape</keyword>
<dbReference type="Proteomes" id="UP000293874">
    <property type="component" value="Unassembled WGS sequence"/>
</dbReference>
<organism evidence="10 11">
    <name type="scientific">Pseudobacter ginsenosidimutans</name>
    <dbReference type="NCBI Taxonomy" id="661488"/>
    <lineage>
        <taxon>Bacteria</taxon>
        <taxon>Pseudomonadati</taxon>
        <taxon>Bacteroidota</taxon>
        <taxon>Chitinophagia</taxon>
        <taxon>Chitinophagales</taxon>
        <taxon>Chitinophagaceae</taxon>
        <taxon>Pseudobacter</taxon>
    </lineage>
</organism>
<evidence type="ECO:0000256" key="8">
    <source>
        <dbReference type="SAM" id="Phobius"/>
    </source>
</evidence>
<dbReference type="InterPro" id="IPR038063">
    <property type="entry name" value="Transpep_catalytic_dom"/>
</dbReference>
<dbReference type="PANTHER" id="PTHR41533:SF2">
    <property type="entry name" value="BLR7131 PROTEIN"/>
    <property type="match status" value="1"/>
</dbReference>
<evidence type="ECO:0000256" key="1">
    <source>
        <dbReference type="ARBA" id="ARBA00004752"/>
    </source>
</evidence>
<keyword evidence="11" id="KW-1185">Reference proteome</keyword>
<accession>A0A4Q7MB95</accession>
<dbReference type="EMBL" id="SGXA01000007">
    <property type="protein sequence ID" value="RZS63992.1"/>
    <property type="molecule type" value="Genomic_DNA"/>
</dbReference>
<keyword evidence="8" id="KW-0472">Membrane</keyword>
<comment type="similarity">
    <text evidence="2">Belongs to the YkuD family.</text>
</comment>
<dbReference type="AlphaFoldDB" id="A0A4Q7MB95"/>
<dbReference type="SUPFAM" id="SSF141523">
    <property type="entry name" value="L,D-transpeptidase catalytic domain-like"/>
    <property type="match status" value="1"/>
</dbReference>
<evidence type="ECO:0000256" key="2">
    <source>
        <dbReference type="ARBA" id="ARBA00005992"/>
    </source>
</evidence>
<dbReference type="InterPro" id="IPR005490">
    <property type="entry name" value="LD_TPept_cat_dom"/>
</dbReference>
<keyword evidence="3" id="KW-0808">Transferase</keyword>
<evidence type="ECO:0000256" key="4">
    <source>
        <dbReference type="ARBA" id="ARBA00022960"/>
    </source>
</evidence>
<evidence type="ECO:0000256" key="6">
    <source>
        <dbReference type="ARBA" id="ARBA00023316"/>
    </source>
</evidence>
<dbReference type="GO" id="GO:0004180">
    <property type="term" value="F:carboxypeptidase activity"/>
    <property type="evidence" value="ECO:0007669"/>
    <property type="project" value="UniProtKB-ARBA"/>
</dbReference>
<reference evidence="10 11" key="1">
    <citation type="submission" date="2019-02" db="EMBL/GenBank/DDBJ databases">
        <title>Genomic Encyclopedia of Type Strains, Phase IV (KMG-IV): sequencing the most valuable type-strain genomes for metagenomic binning, comparative biology and taxonomic classification.</title>
        <authorList>
            <person name="Goeker M."/>
        </authorList>
    </citation>
    <scope>NUCLEOTIDE SEQUENCE [LARGE SCALE GENOMIC DNA]</scope>
    <source>
        <strain evidence="10 11">DSM 18116</strain>
    </source>
</reference>
<protein>
    <submittedName>
        <fullName evidence="10">Murein L,D-transpeptidase YcbB/YkuD</fullName>
    </submittedName>
</protein>
<dbReference type="Pfam" id="PF01471">
    <property type="entry name" value="PG_binding_1"/>
    <property type="match status" value="1"/>
</dbReference>
<dbReference type="UniPathway" id="UPA00219"/>
<dbReference type="CDD" id="cd16913">
    <property type="entry name" value="YkuD_like"/>
    <property type="match status" value="1"/>
</dbReference>
<comment type="pathway">
    <text evidence="1 7">Cell wall biogenesis; peptidoglycan biosynthesis.</text>
</comment>
<keyword evidence="5 7" id="KW-0573">Peptidoglycan synthesis</keyword>
<keyword evidence="6 7" id="KW-0961">Cell wall biogenesis/degradation</keyword>
<dbReference type="InterPro" id="IPR045380">
    <property type="entry name" value="LD_TPept_scaffold_dom"/>
</dbReference>
<keyword evidence="8" id="KW-1133">Transmembrane helix</keyword>
<dbReference type="InterPro" id="IPR036366">
    <property type="entry name" value="PGBDSf"/>
</dbReference>
<feature type="active site" description="Proton donor/acceptor" evidence="7">
    <location>
        <position position="451"/>
    </location>
</feature>
<dbReference type="GO" id="GO:0071555">
    <property type="term" value="P:cell wall organization"/>
    <property type="evidence" value="ECO:0007669"/>
    <property type="project" value="UniProtKB-UniRule"/>
</dbReference>
<dbReference type="Gene3D" id="1.10.101.10">
    <property type="entry name" value="PGBD-like superfamily/PGBD"/>
    <property type="match status" value="1"/>
</dbReference>
<dbReference type="GO" id="GO:0009252">
    <property type="term" value="P:peptidoglycan biosynthetic process"/>
    <property type="evidence" value="ECO:0007669"/>
    <property type="project" value="UniProtKB-UniPathway"/>
</dbReference>
<evidence type="ECO:0000313" key="10">
    <source>
        <dbReference type="EMBL" id="RZS63992.1"/>
    </source>
</evidence>
<proteinExistence type="inferred from homology"/>
<dbReference type="Pfam" id="PF03734">
    <property type="entry name" value="YkuD"/>
    <property type="match status" value="1"/>
</dbReference>
<evidence type="ECO:0000313" key="11">
    <source>
        <dbReference type="Proteomes" id="UP000293874"/>
    </source>
</evidence>
<feature type="transmembrane region" description="Helical" evidence="8">
    <location>
        <begin position="12"/>
        <end position="35"/>
    </location>
</feature>
<dbReference type="Gene3D" id="2.40.440.10">
    <property type="entry name" value="L,D-transpeptidase catalytic domain-like"/>
    <property type="match status" value="1"/>
</dbReference>
<dbReference type="InterPro" id="IPR036365">
    <property type="entry name" value="PGBD-like_sf"/>
</dbReference>
<keyword evidence="8" id="KW-0812">Transmembrane</keyword>